<dbReference type="EMBL" id="PVWQ01000002">
    <property type="protein sequence ID" value="RDW90609.1"/>
    <property type="molecule type" value="Genomic_DNA"/>
</dbReference>
<organism evidence="1 2">
    <name type="scientific">Aspergillus mulundensis</name>
    <dbReference type="NCBI Taxonomy" id="1810919"/>
    <lineage>
        <taxon>Eukaryota</taxon>
        <taxon>Fungi</taxon>
        <taxon>Dikarya</taxon>
        <taxon>Ascomycota</taxon>
        <taxon>Pezizomycotina</taxon>
        <taxon>Eurotiomycetes</taxon>
        <taxon>Eurotiomycetidae</taxon>
        <taxon>Eurotiales</taxon>
        <taxon>Aspergillaceae</taxon>
        <taxon>Aspergillus</taxon>
        <taxon>Aspergillus subgen. Nidulantes</taxon>
    </lineage>
</organism>
<dbReference type="OrthoDB" id="2103397at2759"/>
<accession>A0A3D8SWH1</accession>
<gene>
    <name evidence="1" type="ORF">DSM5745_02384</name>
</gene>
<reference evidence="1 2" key="1">
    <citation type="journal article" date="2018" name="IMA Fungus">
        <title>IMA Genome-F 9: Draft genome sequence of Annulohypoxylon stygium, Aspergillus mulundensis, Berkeleyomyces basicola (syn. Thielaviopsis basicola), Ceratocystis smalleyi, two Cercospora beticola strains, Coleophoma cylindrospora, Fusarium fracticaudum, Phialophora cf. hyalina, and Morchella septimelata.</title>
        <authorList>
            <person name="Wingfield B.D."/>
            <person name="Bills G.F."/>
            <person name="Dong Y."/>
            <person name="Huang W."/>
            <person name="Nel W.J."/>
            <person name="Swalarsk-Parry B.S."/>
            <person name="Vaghefi N."/>
            <person name="Wilken P.M."/>
            <person name="An Z."/>
            <person name="de Beer Z.W."/>
            <person name="De Vos L."/>
            <person name="Chen L."/>
            <person name="Duong T.A."/>
            <person name="Gao Y."/>
            <person name="Hammerbacher A."/>
            <person name="Kikkert J.R."/>
            <person name="Li Y."/>
            <person name="Li H."/>
            <person name="Li K."/>
            <person name="Li Q."/>
            <person name="Liu X."/>
            <person name="Ma X."/>
            <person name="Naidoo K."/>
            <person name="Pethybridge S.J."/>
            <person name="Sun J."/>
            <person name="Steenkamp E.T."/>
            <person name="van der Nest M.A."/>
            <person name="van Wyk S."/>
            <person name="Wingfield M.J."/>
            <person name="Xiong C."/>
            <person name="Yue Q."/>
            <person name="Zhang X."/>
        </authorList>
    </citation>
    <scope>NUCLEOTIDE SEQUENCE [LARGE SCALE GENOMIC DNA]</scope>
    <source>
        <strain evidence="1 2">DSM 5745</strain>
    </source>
</reference>
<evidence type="ECO:0000313" key="2">
    <source>
        <dbReference type="Proteomes" id="UP000256690"/>
    </source>
</evidence>
<protein>
    <submittedName>
        <fullName evidence="1">Uncharacterized protein</fullName>
    </submittedName>
</protein>
<dbReference type="GeneID" id="38112754"/>
<dbReference type="STRING" id="1810919.A0A3D8SWH1"/>
<evidence type="ECO:0000313" key="1">
    <source>
        <dbReference type="EMBL" id="RDW90609.1"/>
    </source>
</evidence>
<proteinExistence type="predicted"/>
<dbReference type="RefSeq" id="XP_026607563.1">
    <property type="nucleotide sequence ID" value="XM_026744400.1"/>
</dbReference>
<dbReference type="AlphaFoldDB" id="A0A3D8SWH1"/>
<name>A0A3D8SWH1_9EURO</name>
<keyword evidence="2" id="KW-1185">Reference proteome</keyword>
<dbReference type="Proteomes" id="UP000256690">
    <property type="component" value="Unassembled WGS sequence"/>
</dbReference>
<comment type="caution">
    <text evidence="1">The sequence shown here is derived from an EMBL/GenBank/DDBJ whole genome shotgun (WGS) entry which is preliminary data.</text>
</comment>
<sequence>MTIAMTNSKNSCGLPGPQSLCALIRHRKKSKLSERQAEEAERLRKLGYGHKDPGPDDHNVPYFYRLVDITGIQPEKIWKVRMRDWRSFGRRYMYERLMGNITRKWTSLESNMKDTITFDNLIPARVTILLQNAVNEARARKLRGSDLINLTSKRIFKMPFTSNELLGDSLEVEGKVHNVVFSGPSKELDVALVVLRGRRRGKASFWTCLRMMAMIHHARKKEGMECEIYGIATDSIKWQFAHIDGGSRYSCWFLEWEKHRFEIVAQVMKILRYAGARATAGAAVRAAIAARSPDGTRIREPSPPAGCRVYREDELIYSDLGSSDRSCSELRCI</sequence>